<dbReference type="PANTHER" id="PTHR42951:SF22">
    <property type="entry name" value="METALLO BETA-LACTAMASE SUPERFAMILY LIPOPROTEIN"/>
    <property type="match status" value="1"/>
</dbReference>
<dbReference type="PANTHER" id="PTHR42951">
    <property type="entry name" value="METALLO-BETA-LACTAMASE DOMAIN-CONTAINING"/>
    <property type="match status" value="1"/>
</dbReference>
<dbReference type="OrthoDB" id="9761531at2"/>
<evidence type="ECO:0000259" key="1">
    <source>
        <dbReference type="SMART" id="SM00849"/>
    </source>
</evidence>
<dbReference type="RefSeq" id="WP_128524893.1">
    <property type="nucleotide sequence ID" value="NZ_CP026118.1"/>
</dbReference>
<feature type="domain" description="Metallo-beta-lactamase" evidence="1">
    <location>
        <begin position="25"/>
        <end position="230"/>
    </location>
</feature>
<protein>
    <submittedName>
        <fullName evidence="2">MBL fold metallo-hydrolase</fullName>
    </submittedName>
</protein>
<dbReference type="Pfam" id="PF00753">
    <property type="entry name" value="Lactamase_B"/>
    <property type="match status" value="1"/>
</dbReference>
<dbReference type="CDD" id="cd07726">
    <property type="entry name" value="ST1585-like_MBL-fold"/>
    <property type="match status" value="1"/>
</dbReference>
<dbReference type="Gene3D" id="3.60.15.10">
    <property type="entry name" value="Ribonuclease Z/Hydroxyacylglutathione hydrolase-like"/>
    <property type="match status" value="1"/>
</dbReference>
<proteinExistence type="predicted"/>
<dbReference type="SMART" id="SM00849">
    <property type="entry name" value="Lactamase_B"/>
    <property type="match status" value="1"/>
</dbReference>
<gene>
    <name evidence="2" type="ORF">HLI_10425</name>
</gene>
<dbReference type="AlphaFoldDB" id="A0A410MD57"/>
<dbReference type="KEGG" id="hli:HLI_10425"/>
<dbReference type="EMBL" id="CP026118">
    <property type="protein sequence ID" value="QAS52605.1"/>
    <property type="molecule type" value="Genomic_DNA"/>
</dbReference>
<dbReference type="InterPro" id="IPR001279">
    <property type="entry name" value="Metallo-B-lactamas"/>
</dbReference>
<organism evidence="2 3">
    <name type="scientific">Halobacillus litoralis</name>
    <dbReference type="NCBI Taxonomy" id="45668"/>
    <lineage>
        <taxon>Bacteria</taxon>
        <taxon>Bacillati</taxon>
        <taxon>Bacillota</taxon>
        <taxon>Bacilli</taxon>
        <taxon>Bacillales</taxon>
        <taxon>Bacillaceae</taxon>
        <taxon>Halobacillus</taxon>
    </lineage>
</organism>
<dbReference type="SUPFAM" id="SSF56281">
    <property type="entry name" value="Metallo-hydrolase/oxidoreductase"/>
    <property type="match status" value="1"/>
</dbReference>
<dbReference type="InterPro" id="IPR036866">
    <property type="entry name" value="RibonucZ/Hydroxyglut_hydro"/>
</dbReference>
<accession>A0A410MD57</accession>
<sequence length="316" mass="35389">MKKKAPIELENDIFLIDGFDLGFEGRTGTYVLMGEKITLVETGPSPSVSRILEGLHALDITPEQVEHIVLTHIHLDHAGGAGLLLRDCPNAEVFVHEKGKRHLANPSRLIKGARAVYGEAFNQLFDPIVPIPEEKLHSKTDGDILKISEKRTLTFYDTPGHANHHLGIHDSWSNGLFTGDTAGIRYHQTEDCGLTFYLPTTSPNQFDPEAMQQSIRRFREMNPACVFFGHFGESKEPGQAFDQVMEWLPVFVSEANNALEMGEGLDGIQKRLHEQLTSYLREQGVPDEHSVYEILKLDIEVCAMGLADYIEKKSRA</sequence>
<dbReference type="InterPro" id="IPR050855">
    <property type="entry name" value="NDM-1-like"/>
</dbReference>
<name>A0A410MD57_9BACI</name>
<evidence type="ECO:0000313" key="3">
    <source>
        <dbReference type="Proteomes" id="UP000287756"/>
    </source>
</evidence>
<dbReference type="InterPro" id="IPR037482">
    <property type="entry name" value="ST1585_MBL-fold"/>
</dbReference>
<reference evidence="2 3" key="1">
    <citation type="submission" date="2018-01" db="EMBL/GenBank/DDBJ databases">
        <title>The whole genome sequencing and assembly of Halobacillus litoralis ERB031 strain.</title>
        <authorList>
            <person name="Lee S.-J."/>
            <person name="Park M.-K."/>
            <person name="Kim J.-Y."/>
            <person name="Lee Y.-J."/>
            <person name="Yi H."/>
            <person name="Bahn Y.-S."/>
            <person name="Kim J.F."/>
            <person name="Lee D.-W."/>
        </authorList>
    </citation>
    <scope>NUCLEOTIDE SEQUENCE [LARGE SCALE GENOMIC DNA]</scope>
    <source>
        <strain evidence="2 3">ERB 031</strain>
    </source>
</reference>
<dbReference type="Proteomes" id="UP000287756">
    <property type="component" value="Chromosome"/>
</dbReference>
<evidence type="ECO:0000313" key="2">
    <source>
        <dbReference type="EMBL" id="QAS52605.1"/>
    </source>
</evidence>
<keyword evidence="2" id="KW-0378">Hydrolase</keyword>
<dbReference type="GO" id="GO:0016787">
    <property type="term" value="F:hydrolase activity"/>
    <property type="evidence" value="ECO:0007669"/>
    <property type="project" value="UniProtKB-KW"/>
</dbReference>